<organism evidence="2 3">
    <name type="scientific">Mugilogobius chulae</name>
    <name type="common">yellowstripe goby</name>
    <dbReference type="NCBI Taxonomy" id="88201"/>
    <lineage>
        <taxon>Eukaryota</taxon>
        <taxon>Metazoa</taxon>
        <taxon>Chordata</taxon>
        <taxon>Craniata</taxon>
        <taxon>Vertebrata</taxon>
        <taxon>Euteleostomi</taxon>
        <taxon>Actinopterygii</taxon>
        <taxon>Neopterygii</taxon>
        <taxon>Teleostei</taxon>
        <taxon>Neoteleostei</taxon>
        <taxon>Acanthomorphata</taxon>
        <taxon>Gobiaria</taxon>
        <taxon>Gobiiformes</taxon>
        <taxon>Gobioidei</taxon>
        <taxon>Gobiidae</taxon>
        <taxon>Gobionellinae</taxon>
        <taxon>Mugilogobius</taxon>
    </lineage>
</organism>
<evidence type="ECO:0000313" key="3">
    <source>
        <dbReference type="Proteomes" id="UP001460270"/>
    </source>
</evidence>
<reference evidence="3" key="1">
    <citation type="submission" date="2024-04" db="EMBL/GenBank/DDBJ databases">
        <title>Salinicola lusitanus LLJ914,a marine bacterium isolated from the Okinawa Trough.</title>
        <authorList>
            <person name="Li J."/>
        </authorList>
    </citation>
    <scope>NUCLEOTIDE SEQUENCE [LARGE SCALE GENOMIC DNA]</scope>
</reference>
<sequence length="157" mass="18646">MFSFFRRKATLVEELRAKLRAAEELNQALQSEVDHHEEERVALEKANNTSLSIQQELHQKNTQLQAQLEVVEVEKEALKVAVRETTQTVMSSYSELNQKYNVVQETVKQQTERNQELQEEVCKLQRDSEEKSQKERELQQDLREQQTTMEFMEKIEY</sequence>
<gene>
    <name evidence="2" type="ORF">WMY93_015933</name>
</gene>
<evidence type="ECO:0000313" key="2">
    <source>
        <dbReference type="EMBL" id="KAK7907321.1"/>
    </source>
</evidence>
<comment type="caution">
    <text evidence="2">The sequence shown here is derived from an EMBL/GenBank/DDBJ whole genome shotgun (WGS) entry which is preliminary data.</text>
</comment>
<accession>A0AAW0P1T7</accession>
<feature type="region of interest" description="Disordered" evidence="1">
    <location>
        <begin position="118"/>
        <end position="145"/>
    </location>
</feature>
<name>A0AAW0P1T7_9GOBI</name>
<feature type="compositionally biased region" description="Basic and acidic residues" evidence="1">
    <location>
        <begin position="118"/>
        <end position="144"/>
    </location>
</feature>
<dbReference type="AlphaFoldDB" id="A0AAW0P1T7"/>
<keyword evidence="3" id="KW-1185">Reference proteome</keyword>
<dbReference type="Proteomes" id="UP001460270">
    <property type="component" value="Unassembled WGS sequence"/>
</dbReference>
<dbReference type="EMBL" id="JBBPFD010000011">
    <property type="protein sequence ID" value="KAK7907321.1"/>
    <property type="molecule type" value="Genomic_DNA"/>
</dbReference>
<evidence type="ECO:0000256" key="1">
    <source>
        <dbReference type="SAM" id="MobiDB-lite"/>
    </source>
</evidence>
<protein>
    <submittedName>
        <fullName evidence="2">Uncharacterized protein</fullName>
    </submittedName>
</protein>
<proteinExistence type="predicted"/>